<sequence length="588" mass="66285">MLCVRNKSFTALVEESEKTRLGSENDDEGEEEVEEWRKKWLQQYSSHHRMLLVGEGDFSFSSSLASAFGSASNVIATSLDPYDDLIKKYKKAKSNLGKLKKLGASLLHGVDATRMKLHADLRVRKFDRIIFNFPHAGFKGKEDNVQLINMHRELMHGFFHNASQMLRAAGEVHVRHKTTAPFCHWKLEELASWNSLKLIDQTAFKSENYPGYHNKRGDGQRCDEPFPLWLCSTFKFRFYPRAREVLRELMMPNNAIHEGNRQIYVSPVQMPVEFPLIYESSVQVDVRSEQNYKNLVRTQEQSLPLSFVPFPSVTLSQNTHNQLGMNSRNTYGGISAYHGNIVQEIPQRTCYDDVGFHAVPLPVLTHIQSGMNSGNVYGGVSAYNGNIVQEIPQRTCYDDVGFHAVPLPGLTHIQSGMNSGNGYGGVSAYYGNIVQEIPQRTCYDDVGFHAVPLPGLTHIQSGMNSGNGYGGVSAYHRNIVQEIPQRTCYDDVGFHAVPLPGLTHIQSGMNSGNGYGGVSAYHRNIVQEIPQRTCYDDVGFRAVPLPGLASEQHYEYVERRTSVGDLDLVHELKLQENLRRLIYYFGKL</sequence>
<evidence type="ECO:0000259" key="1">
    <source>
        <dbReference type="Pfam" id="PF10354"/>
    </source>
</evidence>
<dbReference type="PANTHER" id="PTHR11538">
    <property type="entry name" value="PHENYLALANYL-TRNA SYNTHETASE"/>
    <property type="match status" value="1"/>
</dbReference>
<reference evidence="3" key="2">
    <citation type="submission" date="2025-08" db="UniProtKB">
        <authorList>
            <consortium name="RefSeq"/>
        </authorList>
    </citation>
    <scope>IDENTIFICATION</scope>
    <source>
        <tissue evidence="3">Leaf</tissue>
    </source>
</reference>
<proteinExistence type="predicted"/>
<accession>A0ABM3GYU0</accession>
<keyword evidence="2" id="KW-1185">Reference proteome</keyword>
<organism evidence="2 3">
    <name type="scientific">Rhodamnia argentea</name>
    <dbReference type="NCBI Taxonomy" id="178133"/>
    <lineage>
        <taxon>Eukaryota</taxon>
        <taxon>Viridiplantae</taxon>
        <taxon>Streptophyta</taxon>
        <taxon>Embryophyta</taxon>
        <taxon>Tracheophyta</taxon>
        <taxon>Spermatophyta</taxon>
        <taxon>Magnoliopsida</taxon>
        <taxon>eudicotyledons</taxon>
        <taxon>Gunneridae</taxon>
        <taxon>Pentapetalae</taxon>
        <taxon>rosids</taxon>
        <taxon>malvids</taxon>
        <taxon>Myrtales</taxon>
        <taxon>Myrtaceae</taxon>
        <taxon>Myrtoideae</taxon>
        <taxon>Myrteae</taxon>
        <taxon>Australasian group</taxon>
        <taxon>Rhodamnia</taxon>
    </lineage>
</organism>
<reference evidence="2" key="1">
    <citation type="submission" date="2025-05" db="UniProtKB">
        <authorList>
            <consortium name="RefSeq"/>
        </authorList>
    </citation>
    <scope>NUCLEOTIDE SEQUENCE [LARGE SCALE GENOMIC DNA]</scope>
</reference>
<dbReference type="Proteomes" id="UP000827889">
    <property type="component" value="Chromosome 2"/>
</dbReference>
<dbReference type="RefSeq" id="XP_048129522.1">
    <property type="nucleotide sequence ID" value="XM_048273565.1"/>
</dbReference>
<dbReference type="InterPro" id="IPR019446">
    <property type="entry name" value="BMT5-like"/>
</dbReference>
<feature type="domain" description="25S rRNA (uridine-N(3))-methyltransferase BMT5-like" evidence="1">
    <location>
        <begin position="51"/>
        <end position="216"/>
    </location>
</feature>
<protein>
    <submittedName>
        <fullName evidence="3">Uncharacterized protein LOC115733012 isoform X1</fullName>
    </submittedName>
</protein>
<dbReference type="Pfam" id="PF10354">
    <property type="entry name" value="BMT5-like"/>
    <property type="match status" value="1"/>
</dbReference>
<evidence type="ECO:0000313" key="2">
    <source>
        <dbReference type="Proteomes" id="UP000827889"/>
    </source>
</evidence>
<name>A0ABM3GYU0_9MYRT</name>
<dbReference type="PANTHER" id="PTHR11538:SF26">
    <property type="entry name" value="FERREDOXIN-FOLD ANTICODON-BINDING DOMAIN-CONTAINING PROTEIN 1"/>
    <property type="match status" value="1"/>
</dbReference>
<gene>
    <name evidence="3" type="primary">LOC115733012</name>
</gene>
<dbReference type="GeneID" id="115733012"/>
<evidence type="ECO:0000313" key="3">
    <source>
        <dbReference type="RefSeq" id="XP_048129522.1"/>
    </source>
</evidence>